<keyword evidence="2" id="KW-0378">Hydrolase</keyword>
<dbReference type="SUPFAM" id="SSF53335">
    <property type="entry name" value="S-adenosyl-L-methionine-dependent methyltransferases"/>
    <property type="match status" value="1"/>
</dbReference>
<dbReference type="VEuPathDB" id="FungiDB:M747DRAFT_294834"/>
<protein>
    <submittedName>
        <fullName evidence="2">Alpha/beta hydrolase</fullName>
    </submittedName>
</protein>
<dbReference type="Pfam" id="PF00561">
    <property type="entry name" value="Abhydrolase_1"/>
    <property type="match status" value="1"/>
</dbReference>
<dbReference type="VEuPathDB" id="FungiDB:ASPNIDRAFT2_1159099"/>
<dbReference type="VEuPathDB" id="FungiDB:ATCC64974_81360"/>
<sequence>MTVTSHIENYNQYTYWTSPDRNFRSSARMHLQHFLYQNTLGYLLESAVEKAVTSAQQPLKIADLGCGNGIWLTELHGALSKKNITAQLDGFDINPIHFPAPAYLPSSISLQQLDILANPLPAHLLGTYDVVHIRSFGSTVSGTDLLTPTLSVASSLLKPGGYLQWEENRGDIFLVEAPNSKIPTAACESVMQVLKGGLKAKGISYAWIDELDTPLTEFGFQNVRLLKQDKRKFDYKAWTDTYLLILEDLTPLFPTKAEAPNAPLSREAWIDMFSAAVKETEKGVVFHQNPEWSAVCRHLSTDASILLYERSGYGRSEPSPNPPDSLTVINELCQLLDAADLAPPYFVIGHSWGGILAREFLAARPDDICGMVLVDPVQERMMMETWPDPSIAAVTDGLDYMDVVGLVRDRVLTDEEWDDLMAEENSEKHAKQAALEMPFLQVSRGVLAEKEQLVPGKDIMRGKPLSVLGGNSKRDHELLYEAGVAKEGGTNAQRERFRECLARWERCEEEFHRELLNLSSLARYSVTKRSGHNIQLTEPELIADEVRWVLKMIDE</sequence>
<name>A0A100ILD0_ASPNG</name>
<gene>
    <name evidence="2" type="ORF">ABL_06023</name>
</gene>
<dbReference type="EMBL" id="BCMY01000009">
    <property type="protein sequence ID" value="GAQ43362.1"/>
    <property type="molecule type" value="Genomic_DNA"/>
</dbReference>
<dbReference type="VEuPathDB" id="FungiDB:An04g06270"/>
<dbReference type="PANTHER" id="PTHR43798:SF33">
    <property type="entry name" value="HYDROLASE, PUTATIVE (AFU_ORTHOLOGUE AFUA_2G14860)-RELATED"/>
    <property type="match status" value="1"/>
</dbReference>
<dbReference type="AlphaFoldDB" id="A0A100ILD0"/>
<dbReference type="VEuPathDB" id="FungiDB:M747DRAFT_362729"/>
<dbReference type="CDD" id="cd02440">
    <property type="entry name" value="AdoMet_MTases"/>
    <property type="match status" value="1"/>
</dbReference>
<dbReference type="VEuPathDB" id="FungiDB:ASPNIDRAFT2_51161"/>
<dbReference type="InterPro" id="IPR029058">
    <property type="entry name" value="AB_hydrolase_fold"/>
</dbReference>
<evidence type="ECO:0000259" key="1">
    <source>
        <dbReference type="Pfam" id="PF00561"/>
    </source>
</evidence>
<dbReference type="VEuPathDB" id="FungiDB:An16g05960"/>
<dbReference type="Gene3D" id="3.40.50.150">
    <property type="entry name" value="Vaccinia Virus protein VP39"/>
    <property type="match status" value="1"/>
</dbReference>
<dbReference type="OrthoDB" id="417697at2759"/>
<dbReference type="Pfam" id="PF13489">
    <property type="entry name" value="Methyltransf_23"/>
    <property type="match status" value="1"/>
</dbReference>
<dbReference type="GO" id="GO:0016787">
    <property type="term" value="F:hydrolase activity"/>
    <property type="evidence" value="ECO:0007669"/>
    <property type="project" value="UniProtKB-KW"/>
</dbReference>
<evidence type="ECO:0000313" key="2">
    <source>
        <dbReference type="EMBL" id="GAQ43362.1"/>
    </source>
</evidence>
<feature type="domain" description="AB hydrolase-1" evidence="1">
    <location>
        <begin position="285"/>
        <end position="388"/>
    </location>
</feature>
<dbReference type="GO" id="GO:0016020">
    <property type="term" value="C:membrane"/>
    <property type="evidence" value="ECO:0007669"/>
    <property type="project" value="TreeGrafter"/>
</dbReference>
<accession>A0A100ILD0</accession>
<proteinExistence type="predicted"/>
<dbReference type="Proteomes" id="UP000068243">
    <property type="component" value="Unassembled WGS sequence"/>
</dbReference>
<evidence type="ECO:0000313" key="3">
    <source>
        <dbReference type="Proteomes" id="UP000068243"/>
    </source>
</evidence>
<dbReference type="SUPFAM" id="SSF53474">
    <property type="entry name" value="alpha/beta-Hydrolases"/>
    <property type="match status" value="1"/>
</dbReference>
<dbReference type="InterPro" id="IPR029063">
    <property type="entry name" value="SAM-dependent_MTases_sf"/>
</dbReference>
<comment type="caution">
    <text evidence="2">The sequence shown here is derived from an EMBL/GenBank/DDBJ whole genome shotgun (WGS) entry which is preliminary data.</text>
</comment>
<dbReference type="PANTHER" id="PTHR43798">
    <property type="entry name" value="MONOACYLGLYCEROL LIPASE"/>
    <property type="match status" value="1"/>
</dbReference>
<dbReference type="Gene3D" id="3.40.50.1820">
    <property type="entry name" value="alpha/beta hydrolase"/>
    <property type="match status" value="1"/>
</dbReference>
<dbReference type="InterPro" id="IPR000073">
    <property type="entry name" value="AB_hydrolase_1"/>
</dbReference>
<organism evidence="2 3">
    <name type="scientific">Aspergillus niger</name>
    <dbReference type="NCBI Taxonomy" id="5061"/>
    <lineage>
        <taxon>Eukaryota</taxon>
        <taxon>Fungi</taxon>
        <taxon>Dikarya</taxon>
        <taxon>Ascomycota</taxon>
        <taxon>Pezizomycotina</taxon>
        <taxon>Eurotiomycetes</taxon>
        <taxon>Eurotiomycetidae</taxon>
        <taxon>Eurotiales</taxon>
        <taxon>Aspergillaceae</taxon>
        <taxon>Aspergillus</taxon>
        <taxon>Aspergillus subgen. Circumdati</taxon>
    </lineage>
</organism>
<reference evidence="3" key="1">
    <citation type="journal article" date="2016" name="Genome Announc.">
        <title>Draft genome sequence of Aspergillus niger strain An76.</title>
        <authorList>
            <person name="Gong W."/>
            <person name="Cheng Z."/>
            <person name="Zhang H."/>
            <person name="Liu L."/>
            <person name="Gao P."/>
            <person name="Wang L."/>
        </authorList>
    </citation>
    <scope>NUCLEOTIDE SEQUENCE [LARGE SCALE GENOMIC DNA]</scope>
    <source>
        <strain evidence="3">An76</strain>
    </source>
</reference>
<dbReference type="InterPro" id="IPR050266">
    <property type="entry name" value="AB_hydrolase_sf"/>
</dbReference>
<dbReference type="VEuPathDB" id="FungiDB:ATCC64974_68510"/>